<evidence type="ECO:0000313" key="1">
    <source>
        <dbReference type="EMBL" id="VDO72428.1"/>
    </source>
</evidence>
<reference evidence="1 2" key="1">
    <citation type="submission" date="2018-11" db="EMBL/GenBank/DDBJ databases">
        <authorList>
            <consortium name="Pathogen Informatics"/>
        </authorList>
    </citation>
    <scope>NUCLEOTIDE SEQUENCE [LARGE SCALE GENOMIC DNA]</scope>
    <source>
        <strain evidence="1 2">Zambia</strain>
    </source>
</reference>
<dbReference type="EMBL" id="UZAI01002534">
    <property type="protein sequence ID" value="VDO72428.1"/>
    <property type="molecule type" value="Genomic_DNA"/>
</dbReference>
<accession>A0A3P8B7F8</accession>
<name>A0A3P8B7F8_9TREM</name>
<keyword evidence="2" id="KW-1185">Reference proteome</keyword>
<protein>
    <submittedName>
        <fullName evidence="1">Uncharacterized protein</fullName>
    </submittedName>
</protein>
<organism evidence="1 2">
    <name type="scientific">Schistosoma margrebowiei</name>
    <dbReference type="NCBI Taxonomy" id="48269"/>
    <lineage>
        <taxon>Eukaryota</taxon>
        <taxon>Metazoa</taxon>
        <taxon>Spiralia</taxon>
        <taxon>Lophotrochozoa</taxon>
        <taxon>Platyhelminthes</taxon>
        <taxon>Trematoda</taxon>
        <taxon>Digenea</taxon>
        <taxon>Strigeidida</taxon>
        <taxon>Schistosomatoidea</taxon>
        <taxon>Schistosomatidae</taxon>
        <taxon>Schistosoma</taxon>
    </lineage>
</organism>
<gene>
    <name evidence="1" type="ORF">SMRZ_LOCUS6673</name>
</gene>
<sequence length="71" mass="8169">MRAMTVRMCTECYVLIENCFEITGNSMYNGILLNVKATTHFTCIRLIRFTSLDRLVSLYICKDCKGATYDV</sequence>
<proteinExistence type="predicted"/>
<evidence type="ECO:0000313" key="2">
    <source>
        <dbReference type="Proteomes" id="UP000277204"/>
    </source>
</evidence>
<dbReference type="AlphaFoldDB" id="A0A3P8B7F8"/>
<dbReference type="Proteomes" id="UP000277204">
    <property type="component" value="Unassembled WGS sequence"/>
</dbReference>